<dbReference type="GO" id="GO:0006412">
    <property type="term" value="P:translation"/>
    <property type="evidence" value="ECO:0007669"/>
    <property type="project" value="UniProtKB-UniRule"/>
</dbReference>
<evidence type="ECO:0000256" key="5">
    <source>
        <dbReference type="ARBA" id="ARBA00023274"/>
    </source>
</evidence>
<evidence type="ECO:0000256" key="6">
    <source>
        <dbReference type="HAMAP-Rule" id="MF_01345"/>
    </source>
</evidence>
<organism evidence="7 8">
    <name type="scientific">Candidatus Spechtbacteria bacterium RIFCSPLOWO2_01_FULL_43_12</name>
    <dbReference type="NCBI Taxonomy" id="1802162"/>
    <lineage>
        <taxon>Bacteria</taxon>
        <taxon>Candidatus Spechtiibacteriota</taxon>
    </lineage>
</organism>
<comment type="similarity">
    <text evidence="1 6">Belongs to the universal ribosomal protein uS17 family.</text>
</comment>
<keyword evidence="3 6" id="KW-0694">RNA-binding</keyword>
<dbReference type="NCBIfam" id="TIGR03635">
    <property type="entry name" value="uS17_bact"/>
    <property type="match status" value="1"/>
</dbReference>
<evidence type="ECO:0000256" key="4">
    <source>
        <dbReference type="ARBA" id="ARBA00022980"/>
    </source>
</evidence>
<evidence type="ECO:0000256" key="2">
    <source>
        <dbReference type="ARBA" id="ARBA00022730"/>
    </source>
</evidence>
<dbReference type="AlphaFoldDB" id="A0A1G2HDN9"/>
<dbReference type="GO" id="GO:0019843">
    <property type="term" value="F:rRNA binding"/>
    <property type="evidence" value="ECO:0007669"/>
    <property type="project" value="UniProtKB-UniRule"/>
</dbReference>
<comment type="function">
    <text evidence="6">One of the primary rRNA binding proteins, it binds specifically to the 5'-end of 16S ribosomal RNA.</text>
</comment>
<accession>A0A1G2HDN9</accession>
<evidence type="ECO:0000256" key="1">
    <source>
        <dbReference type="ARBA" id="ARBA00010254"/>
    </source>
</evidence>
<reference evidence="7 8" key="1">
    <citation type="journal article" date="2016" name="Nat. Commun.">
        <title>Thousands of microbial genomes shed light on interconnected biogeochemical processes in an aquifer system.</title>
        <authorList>
            <person name="Anantharaman K."/>
            <person name="Brown C.T."/>
            <person name="Hug L.A."/>
            <person name="Sharon I."/>
            <person name="Castelle C.J."/>
            <person name="Probst A.J."/>
            <person name="Thomas B.C."/>
            <person name="Singh A."/>
            <person name="Wilkins M.J."/>
            <person name="Karaoz U."/>
            <person name="Brodie E.L."/>
            <person name="Williams K.H."/>
            <person name="Hubbard S.S."/>
            <person name="Banfield J.F."/>
        </authorList>
    </citation>
    <scope>NUCLEOTIDE SEQUENCE [LARGE SCALE GENOMIC DNA]</scope>
</reference>
<keyword evidence="4 6" id="KW-0689">Ribosomal protein</keyword>
<sequence>MTEDKKVEKNRKKLAGIVVSDKMQKTLVVEVNRLLQHPRYKKRMKISKRYKAHYEGTGYSIGDKVEIEETRPMAKTKKWVVLPKTN</sequence>
<dbReference type="EMBL" id="MHOH01000017">
    <property type="protein sequence ID" value="OGZ60593.1"/>
    <property type="molecule type" value="Genomic_DNA"/>
</dbReference>
<dbReference type="GO" id="GO:0022627">
    <property type="term" value="C:cytosolic small ribosomal subunit"/>
    <property type="evidence" value="ECO:0007669"/>
    <property type="project" value="UniProtKB-UniRule"/>
</dbReference>
<dbReference type="PANTHER" id="PTHR10744:SF1">
    <property type="entry name" value="SMALL RIBOSOMAL SUBUNIT PROTEIN US17M"/>
    <property type="match status" value="1"/>
</dbReference>
<dbReference type="CDD" id="cd00364">
    <property type="entry name" value="Ribosomal_uS17"/>
    <property type="match status" value="1"/>
</dbReference>
<keyword evidence="5 6" id="KW-0687">Ribonucleoprotein</keyword>
<dbReference type="PRINTS" id="PR00973">
    <property type="entry name" value="RIBOSOMALS17"/>
</dbReference>
<comment type="subunit">
    <text evidence="6">Part of the 30S ribosomal subunit.</text>
</comment>
<dbReference type="PANTHER" id="PTHR10744">
    <property type="entry name" value="40S RIBOSOMAL PROTEIN S11 FAMILY MEMBER"/>
    <property type="match status" value="1"/>
</dbReference>
<dbReference type="Gene3D" id="2.40.50.140">
    <property type="entry name" value="Nucleic acid-binding proteins"/>
    <property type="match status" value="1"/>
</dbReference>
<dbReference type="GO" id="GO:0003735">
    <property type="term" value="F:structural constituent of ribosome"/>
    <property type="evidence" value="ECO:0007669"/>
    <property type="project" value="UniProtKB-UniRule"/>
</dbReference>
<evidence type="ECO:0000313" key="7">
    <source>
        <dbReference type="EMBL" id="OGZ60593.1"/>
    </source>
</evidence>
<dbReference type="InterPro" id="IPR000266">
    <property type="entry name" value="Ribosomal_uS17"/>
</dbReference>
<dbReference type="InterPro" id="IPR019984">
    <property type="entry name" value="Ribosomal_uS17_bact/chlr"/>
</dbReference>
<evidence type="ECO:0000256" key="3">
    <source>
        <dbReference type="ARBA" id="ARBA00022884"/>
    </source>
</evidence>
<dbReference type="SUPFAM" id="SSF50249">
    <property type="entry name" value="Nucleic acid-binding proteins"/>
    <property type="match status" value="1"/>
</dbReference>
<comment type="caution">
    <text evidence="7">The sequence shown here is derived from an EMBL/GenBank/DDBJ whole genome shotgun (WGS) entry which is preliminary data.</text>
</comment>
<name>A0A1G2HDN9_9BACT</name>
<keyword evidence="2 6" id="KW-0699">rRNA-binding</keyword>
<dbReference type="Proteomes" id="UP000178835">
    <property type="component" value="Unassembled WGS sequence"/>
</dbReference>
<dbReference type="InterPro" id="IPR012340">
    <property type="entry name" value="NA-bd_OB-fold"/>
</dbReference>
<protein>
    <recommendedName>
        <fullName evidence="6">Small ribosomal subunit protein uS17</fullName>
    </recommendedName>
</protein>
<dbReference type="HAMAP" id="MF_01345_B">
    <property type="entry name" value="Ribosomal_uS17_B"/>
    <property type="match status" value="1"/>
</dbReference>
<evidence type="ECO:0000313" key="8">
    <source>
        <dbReference type="Proteomes" id="UP000178835"/>
    </source>
</evidence>
<proteinExistence type="inferred from homology"/>
<dbReference type="Pfam" id="PF00366">
    <property type="entry name" value="Ribosomal_S17"/>
    <property type="match status" value="1"/>
</dbReference>
<dbReference type="NCBIfam" id="NF004123">
    <property type="entry name" value="PRK05610.1"/>
    <property type="match status" value="1"/>
</dbReference>
<gene>
    <name evidence="6" type="primary">rpsQ</name>
    <name evidence="7" type="ORF">A2919_01800</name>
</gene>